<reference evidence="7" key="2">
    <citation type="submission" date="2025-09" db="UniProtKB">
        <authorList>
            <consortium name="Ensembl"/>
        </authorList>
    </citation>
    <scope>IDENTIFICATION</scope>
</reference>
<evidence type="ECO:0000256" key="4">
    <source>
        <dbReference type="ARBA" id="ARBA00022729"/>
    </source>
</evidence>
<keyword evidence="4 6" id="KW-0732">Signal</keyword>
<evidence type="ECO:0000313" key="8">
    <source>
        <dbReference type="Proteomes" id="UP000233020"/>
    </source>
</evidence>
<keyword evidence="3 6" id="KW-0964">Secreted</keyword>
<sequence>MNILLGRLAIFATFVTLCNASCYFIPNKIVPGDSTKECLDLEGNKHPLNSRWRTENCDACVCLEKDIACCSLVSIPVGYDRHNCQKIFNKETCKITVVEKKDPNRTCGVSGWIS</sequence>
<dbReference type="PANTHER" id="PTHR10500">
    <property type="entry name" value="BETA-MICROSEMINOPROTEIN"/>
    <property type="match status" value="1"/>
</dbReference>
<dbReference type="Gene3D" id="2.10.70.10">
    <property type="entry name" value="Complement Module, domain 1"/>
    <property type="match status" value="1"/>
</dbReference>
<evidence type="ECO:0000256" key="5">
    <source>
        <dbReference type="ARBA" id="ARBA00023157"/>
    </source>
</evidence>
<name>A0A2K5D058_AOTNA</name>
<organism evidence="7 8">
    <name type="scientific">Aotus nancymaae</name>
    <name type="common">Ma's night monkey</name>
    <dbReference type="NCBI Taxonomy" id="37293"/>
    <lineage>
        <taxon>Eukaryota</taxon>
        <taxon>Metazoa</taxon>
        <taxon>Chordata</taxon>
        <taxon>Craniata</taxon>
        <taxon>Vertebrata</taxon>
        <taxon>Euteleostomi</taxon>
        <taxon>Mammalia</taxon>
        <taxon>Eutheria</taxon>
        <taxon>Euarchontoglires</taxon>
        <taxon>Primates</taxon>
        <taxon>Haplorrhini</taxon>
        <taxon>Platyrrhini</taxon>
        <taxon>Aotidae</taxon>
        <taxon>Aotus</taxon>
    </lineage>
</organism>
<dbReference type="Proteomes" id="UP000233020">
    <property type="component" value="Unplaced"/>
</dbReference>
<protein>
    <recommendedName>
        <fullName evidence="6">Beta-microseminoprotein</fullName>
    </recommendedName>
</protein>
<dbReference type="PANTHER" id="PTHR10500:SF8">
    <property type="entry name" value="BETA-MICROSEMINOPROTEIN"/>
    <property type="match status" value="1"/>
</dbReference>
<dbReference type="STRING" id="37293.ENSANAP00000014339"/>
<comment type="similarity">
    <text evidence="2 6">Belongs to the beta-microseminoprotein family.</text>
</comment>
<dbReference type="Ensembl" id="ENSANAT00000032172.1">
    <property type="protein sequence ID" value="ENSANAP00000014339.1"/>
    <property type="gene ID" value="ENSANAG00000025083.1"/>
</dbReference>
<dbReference type="FunFam" id="2.20.25.590:FF:000001">
    <property type="entry name" value="Beta-microseminoprotein"/>
    <property type="match status" value="1"/>
</dbReference>
<dbReference type="InterPro" id="IPR008735">
    <property type="entry name" value="PSP94"/>
</dbReference>
<comment type="subcellular location">
    <subcellularLocation>
        <location evidence="1 6">Secreted</location>
    </subcellularLocation>
</comment>
<accession>A0A2K5D058</accession>
<evidence type="ECO:0000256" key="3">
    <source>
        <dbReference type="ARBA" id="ARBA00022525"/>
    </source>
</evidence>
<dbReference type="Gene3D" id="2.20.25.590">
    <property type="match status" value="1"/>
</dbReference>
<evidence type="ECO:0000256" key="1">
    <source>
        <dbReference type="ARBA" id="ARBA00004613"/>
    </source>
</evidence>
<dbReference type="AlphaFoldDB" id="A0A2K5D058"/>
<dbReference type="FunFam" id="2.10.70.10:FF:000137">
    <property type="entry name" value="Beta-microseminoprotein"/>
    <property type="match status" value="1"/>
</dbReference>
<dbReference type="GO" id="GO:0005576">
    <property type="term" value="C:extracellular region"/>
    <property type="evidence" value="ECO:0007669"/>
    <property type="project" value="UniProtKB-SubCell"/>
</dbReference>
<keyword evidence="8" id="KW-1185">Reference proteome</keyword>
<feature type="chain" id="PRO_5014211254" description="Beta-microseminoprotein" evidence="6">
    <location>
        <begin position="21"/>
        <end position="114"/>
    </location>
</feature>
<evidence type="ECO:0000256" key="2">
    <source>
        <dbReference type="ARBA" id="ARBA00010352"/>
    </source>
</evidence>
<dbReference type="Pfam" id="PF05825">
    <property type="entry name" value="PSP94"/>
    <property type="match status" value="1"/>
</dbReference>
<proteinExistence type="inferred from homology"/>
<evidence type="ECO:0000256" key="6">
    <source>
        <dbReference type="RuleBase" id="RU364124"/>
    </source>
</evidence>
<keyword evidence="5" id="KW-1015">Disulfide bond</keyword>
<evidence type="ECO:0000313" key="7">
    <source>
        <dbReference type="Ensembl" id="ENSANAP00000014339.1"/>
    </source>
</evidence>
<reference evidence="7" key="1">
    <citation type="submission" date="2025-08" db="UniProtKB">
        <authorList>
            <consortium name="Ensembl"/>
        </authorList>
    </citation>
    <scope>IDENTIFICATION</scope>
</reference>
<dbReference type="OMA" id="DAYCFSK"/>
<dbReference type="GeneTree" id="ENSGT00940000154371"/>
<feature type="signal peptide" evidence="6">
    <location>
        <begin position="1"/>
        <end position="20"/>
    </location>
</feature>